<dbReference type="Gene3D" id="1.10.3060.10">
    <property type="entry name" value="Helical scaffold and wing domains of SecA"/>
    <property type="match status" value="1"/>
</dbReference>
<gene>
    <name evidence="3" type="ORF">S01H4_13983</name>
</gene>
<feature type="domain" description="SecA Wing/Scaffold" evidence="2">
    <location>
        <begin position="28"/>
        <end position="122"/>
    </location>
</feature>
<dbReference type="EMBL" id="BART01006143">
    <property type="protein sequence ID" value="GAG58468.1"/>
    <property type="molecule type" value="Genomic_DNA"/>
</dbReference>
<dbReference type="SUPFAM" id="SSF81886">
    <property type="entry name" value="Helical scaffold and wing domains of SecA"/>
    <property type="match status" value="1"/>
</dbReference>
<evidence type="ECO:0000313" key="3">
    <source>
        <dbReference type="EMBL" id="GAG58468.1"/>
    </source>
</evidence>
<dbReference type="GO" id="GO:0016020">
    <property type="term" value="C:membrane"/>
    <property type="evidence" value="ECO:0007669"/>
    <property type="project" value="InterPro"/>
</dbReference>
<name>X0ZDT3_9ZZZZ</name>
<accession>X0ZDT3</accession>
<protein>
    <recommendedName>
        <fullName evidence="2">SecA Wing/Scaffold domain-containing protein</fullName>
    </recommendedName>
</protein>
<feature type="compositionally biased region" description="Basic residues" evidence="1">
    <location>
        <begin position="164"/>
        <end position="174"/>
    </location>
</feature>
<dbReference type="GO" id="GO:0017038">
    <property type="term" value="P:protein import"/>
    <property type="evidence" value="ECO:0007669"/>
    <property type="project" value="InterPro"/>
</dbReference>
<feature type="region of interest" description="Disordered" evidence="1">
    <location>
        <begin position="133"/>
        <end position="174"/>
    </location>
</feature>
<dbReference type="AlphaFoldDB" id="X0ZDT3"/>
<dbReference type="Pfam" id="PF07516">
    <property type="entry name" value="SecA_SW"/>
    <property type="match status" value="1"/>
</dbReference>
<proteinExistence type="predicted"/>
<comment type="caution">
    <text evidence="3">The sequence shown here is derived from an EMBL/GenBank/DDBJ whole genome shotgun (WGS) entry which is preliminary data.</text>
</comment>
<dbReference type="InterPro" id="IPR011116">
    <property type="entry name" value="SecA_Wing/Scaffold"/>
</dbReference>
<reference evidence="3" key="1">
    <citation type="journal article" date="2014" name="Front. Microbiol.">
        <title>High frequency of phylogenetically diverse reductive dehalogenase-homologous genes in deep subseafloor sedimentary metagenomes.</title>
        <authorList>
            <person name="Kawai M."/>
            <person name="Futagami T."/>
            <person name="Toyoda A."/>
            <person name="Takaki Y."/>
            <person name="Nishi S."/>
            <person name="Hori S."/>
            <person name="Arai W."/>
            <person name="Tsubouchi T."/>
            <person name="Morono Y."/>
            <person name="Uchiyama I."/>
            <person name="Ito T."/>
            <person name="Fujiyama A."/>
            <person name="Inagaki F."/>
            <person name="Takami H."/>
        </authorList>
    </citation>
    <scope>NUCLEOTIDE SEQUENCE</scope>
    <source>
        <strain evidence="3">Expedition CK06-06</strain>
    </source>
</reference>
<organism evidence="3">
    <name type="scientific">marine sediment metagenome</name>
    <dbReference type="NCBI Taxonomy" id="412755"/>
    <lineage>
        <taxon>unclassified sequences</taxon>
        <taxon>metagenomes</taxon>
        <taxon>ecological metagenomes</taxon>
    </lineage>
</organism>
<sequence>MAEARPADMDETTRKGLERTLGEVRYAEVSEEPLQNLSAEERTRLINELGRQALTEIYRQLLLGVISELWVEYLTSMEALRVSIGLEAYAQRDPLVQYKNRAFEMFRELLDDTRTGVVTRMFIYRPRDISSVQTSVSTPREGPPQISMPVPEATQTSPTGGEKKKGKRRRRRRR</sequence>
<evidence type="ECO:0000256" key="1">
    <source>
        <dbReference type="SAM" id="MobiDB-lite"/>
    </source>
</evidence>
<dbReference type="InterPro" id="IPR036266">
    <property type="entry name" value="SecA_Wing/Scaffold_sf"/>
</dbReference>
<evidence type="ECO:0000259" key="2">
    <source>
        <dbReference type="Pfam" id="PF07516"/>
    </source>
</evidence>